<dbReference type="EMBL" id="MLKD01000017">
    <property type="protein sequence ID" value="OQE18615.1"/>
    <property type="molecule type" value="Genomic_DNA"/>
</dbReference>
<dbReference type="GO" id="GO:0005979">
    <property type="term" value="P:regulation of glycogen biosynthetic process"/>
    <property type="evidence" value="ECO:0007669"/>
    <property type="project" value="TreeGrafter"/>
</dbReference>
<accession>A0A1V6SX62</accession>
<gene>
    <name evidence="3" type="ORF">PENSTE_c017G05850</name>
</gene>
<evidence type="ECO:0000313" key="3">
    <source>
        <dbReference type="EMBL" id="OQE18615.1"/>
    </source>
</evidence>
<protein>
    <recommendedName>
        <fullName evidence="2">CBM21 domain-containing protein</fullName>
    </recommendedName>
</protein>
<keyword evidence="4" id="KW-1185">Reference proteome</keyword>
<dbReference type="GO" id="GO:0000164">
    <property type="term" value="C:protein phosphatase type 1 complex"/>
    <property type="evidence" value="ECO:0007669"/>
    <property type="project" value="TreeGrafter"/>
</dbReference>
<dbReference type="Pfam" id="PF03370">
    <property type="entry name" value="CBM_21"/>
    <property type="match status" value="1"/>
</dbReference>
<dbReference type="STRING" id="303698.A0A1V6SX62"/>
<evidence type="ECO:0000259" key="2">
    <source>
        <dbReference type="PROSITE" id="PS51159"/>
    </source>
</evidence>
<dbReference type="Gene3D" id="2.60.40.2440">
    <property type="entry name" value="Carbohydrate binding type-21 domain"/>
    <property type="match status" value="1"/>
</dbReference>
<dbReference type="GO" id="GO:0008157">
    <property type="term" value="F:protein phosphatase 1 binding"/>
    <property type="evidence" value="ECO:0007669"/>
    <property type="project" value="TreeGrafter"/>
</dbReference>
<dbReference type="PANTHER" id="PTHR12307">
    <property type="entry name" value="PROTEIN PHOSPHATASE 1 REGULATORY SUBUNIT"/>
    <property type="match status" value="1"/>
</dbReference>
<dbReference type="InterPro" id="IPR038175">
    <property type="entry name" value="CBM21_dom_sf"/>
</dbReference>
<sequence length="173" mass="19296">MSERTLLFSPTDAPLTLTSERTSTAGGDTAEGPTDGTPMFLKLSRDERFIVLNFTVTAPSALQPIRLETLELSPSCRLIRGKVAVLNIAFQKFISIFFSWDDWKTVSEVAAEHLQSHHEGHSVVSDLFSFVIDKDNLPLDTGNILQLCARYAVANQVFWDNNNGRNYLVYLAT</sequence>
<proteinExistence type="predicted"/>
<reference evidence="4" key="1">
    <citation type="journal article" date="2017" name="Nat. Microbiol.">
        <title>Global analysis of biosynthetic gene clusters reveals vast potential of secondary metabolite production in Penicillium species.</title>
        <authorList>
            <person name="Nielsen J.C."/>
            <person name="Grijseels S."/>
            <person name="Prigent S."/>
            <person name="Ji B."/>
            <person name="Dainat J."/>
            <person name="Nielsen K.F."/>
            <person name="Frisvad J.C."/>
            <person name="Workman M."/>
            <person name="Nielsen J."/>
        </authorList>
    </citation>
    <scope>NUCLEOTIDE SEQUENCE [LARGE SCALE GENOMIC DNA]</scope>
    <source>
        <strain evidence="4">IBT 24891</strain>
    </source>
</reference>
<feature type="compositionally biased region" description="Polar residues" evidence="1">
    <location>
        <begin position="17"/>
        <end position="26"/>
    </location>
</feature>
<dbReference type="PANTHER" id="PTHR12307:SF36">
    <property type="entry name" value="GLYCOGEN-BINDING SUBUNIT 76A"/>
    <property type="match status" value="1"/>
</dbReference>
<dbReference type="InterPro" id="IPR050782">
    <property type="entry name" value="PP1_regulatory_subunit_3"/>
</dbReference>
<dbReference type="PROSITE" id="PS51159">
    <property type="entry name" value="CBM21"/>
    <property type="match status" value="1"/>
</dbReference>
<organism evidence="3 4">
    <name type="scientific">Penicillium steckii</name>
    <dbReference type="NCBI Taxonomy" id="303698"/>
    <lineage>
        <taxon>Eukaryota</taxon>
        <taxon>Fungi</taxon>
        <taxon>Dikarya</taxon>
        <taxon>Ascomycota</taxon>
        <taxon>Pezizomycotina</taxon>
        <taxon>Eurotiomycetes</taxon>
        <taxon>Eurotiomycetidae</taxon>
        <taxon>Eurotiales</taxon>
        <taxon>Aspergillaceae</taxon>
        <taxon>Penicillium</taxon>
    </lineage>
</organism>
<evidence type="ECO:0000256" key="1">
    <source>
        <dbReference type="SAM" id="MobiDB-lite"/>
    </source>
</evidence>
<dbReference type="GO" id="GO:2001069">
    <property type="term" value="F:glycogen binding"/>
    <property type="evidence" value="ECO:0007669"/>
    <property type="project" value="TreeGrafter"/>
</dbReference>
<evidence type="ECO:0000313" key="4">
    <source>
        <dbReference type="Proteomes" id="UP000191285"/>
    </source>
</evidence>
<dbReference type="AlphaFoldDB" id="A0A1V6SX62"/>
<feature type="region of interest" description="Disordered" evidence="1">
    <location>
        <begin position="17"/>
        <end position="36"/>
    </location>
</feature>
<name>A0A1V6SX62_9EURO</name>
<dbReference type="OrthoDB" id="1881at2759"/>
<feature type="domain" description="CBM21" evidence="2">
    <location>
        <begin position="57"/>
        <end position="170"/>
    </location>
</feature>
<comment type="caution">
    <text evidence="3">The sequence shown here is derived from an EMBL/GenBank/DDBJ whole genome shotgun (WGS) entry which is preliminary data.</text>
</comment>
<dbReference type="InterPro" id="IPR005036">
    <property type="entry name" value="CBM21_dom"/>
</dbReference>
<dbReference type="Proteomes" id="UP000191285">
    <property type="component" value="Unassembled WGS sequence"/>
</dbReference>